<name>A0A895YDC1_9ACTN</name>
<gene>
    <name evidence="2" type="ORF">JQS43_17365</name>
</gene>
<keyword evidence="1" id="KW-1133">Transmembrane helix</keyword>
<organism evidence="2 3">
    <name type="scientific">Natronosporangium hydrolyticum</name>
    <dbReference type="NCBI Taxonomy" id="2811111"/>
    <lineage>
        <taxon>Bacteria</taxon>
        <taxon>Bacillati</taxon>
        <taxon>Actinomycetota</taxon>
        <taxon>Actinomycetes</taxon>
        <taxon>Micromonosporales</taxon>
        <taxon>Micromonosporaceae</taxon>
        <taxon>Natronosporangium</taxon>
    </lineage>
</organism>
<protein>
    <submittedName>
        <fullName evidence="2">Uncharacterized protein</fullName>
    </submittedName>
</protein>
<keyword evidence="1" id="KW-0812">Transmembrane</keyword>
<reference evidence="2" key="1">
    <citation type="submission" date="2021-02" db="EMBL/GenBank/DDBJ databases">
        <title>Natrosporangium hydrolyticum gen. nov., sp. nov, a haloalkaliphilic actinobacterium from a soda solonchak soil.</title>
        <authorList>
            <person name="Sorokin D.Y."/>
            <person name="Khijniak T.V."/>
            <person name="Zakharycheva A.P."/>
            <person name="Boueva O.V."/>
            <person name="Ariskina E.V."/>
            <person name="Hahnke R.L."/>
            <person name="Bunk B."/>
            <person name="Sproer C."/>
            <person name="Schumann P."/>
            <person name="Evtushenko L.I."/>
            <person name="Kublanov I.V."/>
        </authorList>
    </citation>
    <scope>NUCLEOTIDE SEQUENCE</scope>
    <source>
        <strain evidence="2">DSM 106523</strain>
    </source>
</reference>
<keyword evidence="3" id="KW-1185">Reference proteome</keyword>
<evidence type="ECO:0000313" key="3">
    <source>
        <dbReference type="Proteomes" id="UP000662857"/>
    </source>
</evidence>
<dbReference type="KEGG" id="nhy:JQS43_17365"/>
<evidence type="ECO:0000256" key="1">
    <source>
        <dbReference type="SAM" id="Phobius"/>
    </source>
</evidence>
<dbReference type="AlphaFoldDB" id="A0A895YDC1"/>
<dbReference type="RefSeq" id="WP_239675459.1">
    <property type="nucleotide sequence ID" value="NZ_CP070499.1"/>
</dbReference>
<evidence type="ECO:0000313" key="2">
    <source>
        <dbReference type="EMBL" id="QSB13379.1"/>
    </source>
</evidence>
<proteinExistence type="predicted"/>
<feature type="transmembrane region" description="Helical" evidence="1">
    <location>
        <begin position="25"/>
        <end position="45"/>
    </location>
</feature>
<dbReference type="EMBL" id="CP070499">
    <property type="protein sequence ID" value="QSB13379.1"/>
    <property type="molecule type" value="Genomic_DNA"/>
</dbReference>
<dbReference type="Proteomes" id="UP000662857">
    <property type="component" value="Chromosome"/>
</dbReference>
<keyword evidence="1" id="KW-0472">Membrane</keyword>
<sequence>MSALVAVGLGVSARASFGWIGAGTVVWSIVAAVAAVTGLSIAGVGA</sequence>
<accession>A0A895YDC1</accession>